<feature type="region of interest" description="Disordered" evidence="1">
    <location>
        <begin position="34"/>
        <end position="64"/>
    </location>
</feature>
<evidence type="ECO:0000256" key="1">
    <source>
        <dbReference type="SAM" id="MobiDB-lite"/>
    </source>
</evidence>
<dbReference type="RefSeq" id="WP_045167360.1">
    <property type="nucleotide sequence ID" value="NZ_ATMK01000009.1"/>
</dbReference>
<accession>A0AAP0V6A1</accession>
<protein>
    <submittedName>
        <fullName evidence="2">Uncharacterized protein</fullName>
    </submittedName>
</protein>
<sequence>MNKKEYIQPKAEVVFVNGDTLMDGEWWSVQVNPGEEIEDDDIGAKEGSFDEDDWGRSGFSSWEG</sequence>
<dbReference type="Proteomes" id="UP000032541">
    <property type="component" value="Unassembled WGS sequence"/>
</dbReference>
<evidence type="ECO:0000313" key="2">
    <source>
        <dbReference type="EMBL" id="KJJ87161.1"/>
    </source>
</evidence>
<evidence type="ECO:0000313" key="3">
    <source>
        <dbReference type="Proteomes" id="UP000032541"/>
    </source>
</evidence>
<organism evidence="2 3">
    <name type="scientific">Prevotella intermedia ZT</name>
    <dbReference type="NCBI Taxonomy" id="1347790"/>
    <lineage>
        <taxon>Bacteria</taxon>
        <taxon>Pseudomonadati</taxon>
        <taxon>Bacteroidota</taxon>
        <taxon>Bacteroidia</taxon>
        <taxon>Bacteroidales</taxon>
        <taxon>Prevotellaceae</taxon>
        <taxon>Prevotella</taxon>
    </lineage>
</organism>
<reference evidence="2 3" key="1">
    <citation type="journal article" date="2015" name="BMC Genomics">
        <title>Comparative genome analysis of Prevotella intermedia strain isolated from infected root canal reveals features related to pathogenicity and adaptation.</title>
        <authorList>
            <person name="Ruan Y."/>
            <person name="Shen L."/>
            <person name="Zou Y."/>
            <person name="Qi Z."/>
            <person name="Yin J."/>
            <person name="Jiang J."/>
            <person name="Guo L."/>
            <person name="He L."/>
            <person name="Chen Z."/>
            <person name="Tang Z."/>
            <person name="Qin S."/>
        </authorList>
    </citation>
    <scope>NUCLEOTIDE SEQUENCE [LARGE SCALE GENOMIC DNA]</scope>
    <source>
        <strain evidence="2 3">ZT</strain>
    </source>
</reference>
<comment type="caution">
    <text evidence="2">The sequence shown here is derived from an EMBL/GenBank/DDBJ whole genome shotgun (WGS) entry which is preliminary data.</text>
</comment>
<dbReference type="AlphaFoldDB" id="A0AAP0V6A1"/>
<proteinExistence type="predicted"/>
<dbReference type="EMBL" id="ATMK01000009">
    <property type="protein sequence ID" value="KJJ87161.1"/>
    <property type="molecule type" value="Genomic_DNA"/>
</dbReference>
<gene>
    <name evidence="2" type="ORF">M573_109002</name>
</gene>
<name>A0AAP0V6A1_PREIN</name>